<evidence type="ECO:0000313" key="3">
    <source>
        <dbReference type="Proteomes" id="UP001212997"/>
    </source>
</evidence>
<dbReference type="Pfam" id="PF00646">
    <property type="entry name" value="F-box"/>
    <property type="match status" value="1"/>
</dbReference>
<dbReference type="SUPFAM" id="SSF81383">
    <property type="entry name" value="F-box domain"/>
    <property type="match status" value="1"/>
</dbReference>
<evidence type="ECO:0000259" key="1">
    <source>
        <dbReference type="PROSITE" id="PS50181"/>
    </source>
</evidence>
<organism evidence="2 3">
    <name type="scientific">Meripilus lineatus</name>
    <dbReference type="NCBI Taxonomy" id="2056292"/>
    <lineage>
        <taxon>Eukaryota</taxon>
        <taxon>Fungi</taxon>
        <taxon>Dikarya</taxon>
        <taxon>Basidiomycota</taxon>
        <taxon>Agaricomycotina</taxon>
        <taxon>Agaricomycetes</taxon>
        <taxon>Polyporales</taxon>
        <taxon>Meripilaceae</taxon>
        <taxon>Meripilus</taxon>
    </lineage>
</organism>
<feature type="domain" description="F-box" evidence="1">
    <location>
        <begin position="44"/>
        <end position="93"/>
    </location>
</feature>
<gene>
    <name evidence="2" type="ORF">NLI96_g2124</name>
</gene>
<dbReference type="Proteomes" id="UP001212997">
    <property type="component" value="Unassembled WGS sequence"/>
</dbReference>
<comment type="caution">
    <text evidence="2">The sequence shown here is derived from an EMBL/GenBank/DDBJ whole genome shotgun (WGS) entry which is preliminary data.</text>
</comment>
<accession>A0AAD5VEQ0</accession>
<protein>
    <recommendedName>
        <fullName evidence="1">F-box domain-containing protein</fullName>
    </recommendedName>
</protein>
<keyword evidence="3" id="KW-1185">Reference proteome</keyword>
<name>A0AAD5VEQ0_9APHY</name>
<sequence length="585" mass="67866">MSTTFADVAFERLREAFLVYDTEPTRARATARAQRPPPPWTGYLKDIHSLPVDVLFEILSNLEPVNLLFLARSSRDFRALLMSKNTAFVWSAARHNIPDLPPCPSFLSEPAYANLVFRPECHVRDFFLYTDSPYAYFFRSVAKRVALESSCGSIAQGTAEDALTEWRTWAETSHEQATAQRLATEESRIQRLSKILEELGWKDVIDGLEYPRHQTFTSILRAGAQNSQEEDALKRAETRAVRYLEQVKIRRRRFDHVQRYTERLGTMKKAVLAFRRHFGPAIFPLFPRYNEFAVLPEVEQIITSPLSQDITLDAFSCLAPMMPRYLEDWRREKVHGLEALLRYSIDSELPEDVHAIDLAVGQFLQCGVCDSVVDTQRAPFHTCYEPLSPFAGRSDYELALKQATKSSHEIHFRPLTDFVRNLLEQCGQDYRRTTAQDMDQLKFLFCCRKCKPDYWTSEAREVLNWQAAVHHAFDRYLKAERQYHCVLEVMQEDHPLFSVAENVYTVVNSGRHAERDIDWILREHGVEDPIEHRDFFFNFDQSCLPRRAFLYHQSPLREAVLDKGERESITKGFAALVDLSDMIET</sequence>
<evidence type="ECO:0000313" key="2">
    <source>
        <dbReference type="EMBL" id="KAJ3489449.1"/>
    </source>
</evidence>
<dbReference type="InterPro" id="IPR036047">
    <property type="entry name" value="F-box-like_dom_sf"/>
</dbReference>
<reference evidence="2" key="1">
    <citation type="submission" date="2022-07" db="EMBL/GenBank/DDBJ databases">
        <title>Genome Sequence of Physisporinus lineatus.</title>
        <authorList>
            <person name="Buettner E."/>
        </authorList>
    </citation>
    <scope>NUCLEOTIDE SEQUENCE</scope>
    <source>
        <strain evidence="2">VT162</strain>
    </source>
</reference>
<proteinExistence type="predicted"/>
<dbReference type="InterPro" id="IPR001810">
    <property type="entry name" value="F-box_dom"/>
</dbReference>
<dbReference type="AlphaFoldDB" id="A0AAD5VEQ0"/>
<dbReference type="EMBL" id="JANAWD010000045">
    <property type="protein sequence ID" value="KAJ3489449.1"/>
    <property type="molecule type" value="Genomic_DNA"/>
</dbReference>
<dbReference type="PROSITE" id="PS50181">
    <property type="entry name" value="FBOX"/>
    <property type="match status" value="1"/>
</dbReference>